<dbReference type="OrthoDB" id="340342at2759"/>
<evidence type="ECO:0000313" key="2">
    <source>
        <dbReference type="EMBL" id="EEA07752.1"/>
    </source>
</evidence>
<organism evidence="2 3">
    <name type="scientific">Cryptosporidium muris (strain RN66)</name>
    <dbReference type="NCBI Taxonomy" id="441375"/>
    <lineage>
        <taxon>Eukaryota</taxon>
        <taxon>Sar</taxon>
        <taxon>Alveolata</taxon>
        <taxon>Apicomplexa</taxon>
        <taxon>Conoidasida</taxon>
        <taxon>Coccidia</taxon>
        <taxon>Eucoccidiorida</taxon>
        <taxon>Eimeriorina</taxon>
        <taxon>Cryptosporidiidae</taxon>
        <taxon>Cryptosporidium</taxon>
    </lineage>
</organism>
<feature type="transmembrane region" description="Helical" evidence="1">
    <location>
        <begin position="185"/>
        <end position="211"/>
    </location>
</feature>
<sequence>MKLYKIIIILIYQVINRDTCLAWILYFDIIPSSTNQDPSLSIESCNIYYWTKINTSCFEGCCITGNLKYGINFITNRDIGTYKISDFKIDSISINCRLLSFTKFNRKISINSWVPTDICILNDNIWESILNLEKSSNTKMSSLPATLTIGSQSSYLFNEDNLYIGAYYIESTIKKLNILKIVITYFLYGFIIDIILIFILITNFTVLKFRLNKLEKQRLKKLK</sequence>
<keyword evidence="1" id="KW-0472">Membrane</keyword>
<keyword evidence="3" id="KW-1185">Reference proteome</keyword>
<reference evidence="2" key="1">
    <citation type="submission" date="2008-06" db="EMBL/GenBank/DDBJ databases">
        <authorList>
            <person name="Lorenzi H."/>
            <person name="Inman J."/>
            <person name="Miller J."/>
            <person name="Schobel S."/>
            <person name="Amedeo P."/>
            <person name="Caler E.V."/>
            <person name="da Silva J."/>
        </authorList>
    </citation>
    <scope>NUCLEOTIDE SEQUENCE [LARGE SCALE GENOMIC DNA]</scope>
    <source>
        <strain evidence="2">RN66</strain>
    </source>
</reference>
<dbReference type="RefSeq" id="XP_002142101.1">
    <property type="nucleotide sequence ID" value="XM_002142065.1"/>
</dbReference>
<dbReference type="OMA" id="ICILNDN"/>
<keyword evidence="1" id="KW-0812">Transmembrane</keyword>
<proteinExistence type="predicted"/>
<dbReference type="VEuPathDB" id="CryptoDB:CMU_006750"/>
<gene>
    <name evidence="2" type="ORF">CMU_006750</name>
</gene>
<protein>
    <submittedName>
        <fullName evidence="2">Uncharacterized protein</fullName>
    </submittedName>
</protein>
<dbReference type="EMBL" id="DS989734">
    <property type="protein sequence ID" value="EEA07752.1"/>
    <property type="molecule type" value="Genomic_DNA"/>
</dbReference>
<name>B6AHQ7_CRYMR</name>
<keyword evidence="1" id="KW-1133">Transmembrane helix</keyword>
<evidence type="ECO:0000256" key="1">
    <source>
        <dbReference type="SAM" id="Phobius"/>
    </source>
</evidence>
<evidence type="ECO:0000313" key="3">
    <source>
        <dbReference type="Proteomes" id="UP000001460"/>
    </source>
</evidence>
<dbReference type="GeneID" id="6997056"/>
<accession>B6AHQ7</accession>
<dbReference type="Proteomes" id="UP000001460">
    <property type="component" value="Unassembled WGS sequence"/>
</dbReference>
<dbReference type="AlphaFoldDB" id="B6AHQ7"/>